<feature type="domain" description="TLDc" evidence="1">
    <location>
        <begin position="194"/>
        <end position="477"/>
    </location>
</feature>
<dbReference type="STRING" id="1344418.A0A1D2VL31"/>
<dbReference type="Proteomes" id="UP000095038">
    <property type="component" value="Unassembled WGS sequence"/>
</dbReference>
<dbReference type="AlphaFoldDB" id="A0A1D2VL31"/>
<dbReference type="PROSITE" id="PS51886">
    <property type="entry name" value="TLDC"/>
    <property type="match status" value="1"/>
</dbReference>
<dbReference type="FunCoup" id="A0A1D2VL31">
    <property type="interactions" value="6"/>
</dbReference>
<accession>A0A1D2VL31</accession>
<dbReference type="InterPro" id="IPR006571">
    <property type="entry name" value="TLDc_dom"/>
</dbReference>
<dbReference type="RefSeq" id="XP_020048612.1">
    <property type="nucleotide sequence ID" value="XM_020189065.1"/>
</dbReference>
<dbReference type="GeneID" id="30962701"/>
<proteinExistence type="predicted"/>
<evidence type="ECO:0000313" key="3">
    <source>
        <dbReference type="Proteomes" id="UP000095038"/>
    </source>
</evidence>
<dbReference type="InParanoid" id="A0A1D2VL31"/>
<sequence length="530" mass="61576">MDERQIKIHWHITHLISSFDDIDINKLYISASNLLHIINFLLIIRYCLILYCSINNDPENTKDNLNDNGIATGIEEMINPLNSTSFIPYLKTFLKKDFYNKFKKNSFSILRAINPIIRSNDIKYLNEKRFNIDYTKFQTSLNLTIPFLFEDSLNYLLNPLLYNLDENIKIKENISIVCERISNLNKMLDDQNFNIITPQLLTQLSTFLKLNFKSGNDNDNYNNNSNSNLNVNEKISLNSLKSLYVGSSNKNNKFEKFNEKFPRLNNHDHYHYHRHYNNNDINGKHYNYHYQDAKDDDNNNKKIYGEKLIYGVYIKTPWRKTNKDYFGNKDNTIFQLSSQQNIFKCNLISRDNNNNNSGYGYDNTANADSKLGYFNTLGGGIGFGNEQPVIKNNDLVKYRPGSVSLTIDSSLEFCVFRHLNHSEVYKTGSVYKSFVDDAKSEESKLESSTEIPMDIPGEIPIYEDRFAISEMEVWGIGGEDALREQQKQWAWEENESRRRRSVNLKNLGEERAFLEMAGLVGRYSSSGGSM</sequence>
<evidence type="ECO:0000259" key="1">
    <source>
        <dbReference type="PROSITE" id="PS51886"/>
    </source>
</evidence>
<name>A0A1D2VL31_9ASCO</name>
<evidence type="ECO:0000313" key="2">
    <source>
        <dbReference type="EMBL" id="ODV62305.1"/>
    </source>
</evidence>
<dbReference type="EMBL" id="KV454477">
    <property type="protein sequence ID" value="ODV62305.1"/>
    <property type="molecule type" value="Genomic_DNA"/>
</dbReference>
<gene>
    <name evidence="2" type="ORF">ASCRUDRAFT_134048</name>
</gene>
<dbReference type="OrthoDB" id="289228at2759"/>
<reference evidence="3" key="1">
    <citation type="submission" date="2016-05" db="EMBL/GenBank/DDBJ databases">
        <title>Comparative genomics of biotechnologically important yeasts.</title>
        <authorList>
            <consortium name="DOE Joint Genome Institute"/>
            <person name="Riley R."/>
            <person name="Haridas S."/>
            <person name="Wolfe K.H."/>
            <person name="Lopes M.R."/>
            <person name="Hittinger C.T."/>
            <person name="Goker M."/>
            <person name="Salamov A."/>
            <person name="Wisecaver J."/>
            <person name="Long T.M."/>
            <person name="Aerts A.L."/>
            <person name="Barry K."/>
            <person name="Choi C."/>
            <person name="Clum A."/>
            <person name="Coughlan A.Y."/>
            <person name="Deshpande S."/>
            <person name="Douglass A.P."/>
            <person name="Hanson S.J."/>
            <person name="Klenk H.-P."/>
            <person name="Labutti K."/>
            <person name="Lapidus A."/>
            <person name="Lindquist E."/>
            <person name="Lipzen A."/>
            <person name="Meier-Kolthoff J.P."/>
            <person name="Ohm R.A."/>
            <person name="Otillar R.P."/>
            <person name="Pangilinan J."/>
            <person name="Peng Y."/>
            <person name="Rokas A."/>
            <person name="Rosa C.A."/>
            <person name="Scheuner C."/>
            <person name="Sibirny A.A."/>
            <person name="Slot J.C."/>
            <person name="Stielow J.B."/>
            <person name="Sun H."/>
            <person name="Kurtzman C.P."/>
            <person name="Blackwell M."/>
            <person name="Grigoriev I.V."/>
            <person name="Jeffries T.W."/>
        </authorList>
    </citation>
    <scope>NUCLEOTIDE SEQUENCE [LARGE SCALE GENOMIC DNA]</scope>
    <source>
        <strain evidence="3">DSM 1968</strain>
    </source>
</reference>
<protein>
    <recommendedName>
        <fullName evidence="1">TLDc domain-containing protein</fullName>
    </recommendedName>
</protein>
<organism evidence="2 3">
    <name type="scientific">Ascoidea rubescens DSM 1968</name>
    <dbReference type="NCBI Taxonomy" id="1344418"/>
    <lineage>
        <taxon>Eukaryota</taxon>
        <taxon>Fungi</taxon>
        <taxon>Dikarya</taxon>
        <taxon>Ascomycota</taxon>
        <taxon>Saccharomycotina</taxon>
        <taxon>Saccharomycetes</taxon>
        <taxon>Ascoideaceae</taxon>
        <taxon>Ascoidea</taxon>
    </lineage>
</organism>
<dbReference type="Pfam" id="PF07534">
    <property type="entry name" value="TLD"/>
    <property type="match status" value="1"/>
</dbReference>
<keyword evidence="3" id="KW-1185">Reference proteome</keyword>